<dbReference type="InterPro" id="IPR001972">
    <property type="entry name" value="Stomatin_HflK_fam"/>
</dbReference>
<sequence length="381" mass="42141">MFWTKRVVIGDGERGLVYRNRQFDQVLVAGVYRFSDPFGRIEVKTFNIAAPEYCGHDVDILIARLGARLDEVFVHVDLGADEIGLVMRNGKLEDVLAPGSRRLYWRGLVDVAVERVSLADGLELRDDVRMRLRQLGMLSNTATSKALMVEVPAEFAGLLFVDGRLSRVLEAGSYAFWNFRKNVVAQVIDLRVQSVEVSGQELLTRDKVSLRVNLAASTRITDPVAAVTRVAKHGDYVYRELQYGLRKAVAAKTLDELLGDKASLDADIFAYVRGRVGELGTEVLGVGVKDVILPGEMKDILNSVVQAEKSAQANVIRRREEANATRSLLNTAKLIEDNPVLMRLKELEALEKVTEKVGSMTVFGGLEGVMKQLVSLKAPAQ</sequence>
<dbReference type="SUPFAM" id="SSF117892">
    <property type="entry name" value="Band 7/SPFH domain"/>
    <property type="match status" value="1"/>
</dbReference>
<organism evidence="4 5">
    <name type="scientific">Marilutibacter maris</name>
    <dbReference type="NCBI Taxonomy" id="1605891"/>
    <lineage>
        <taxon>Bacteria</taxon>
        <taxon>Pseudomonadati</taxon>
        <taxon>Pseudomonadota</taxon>
        <taxon>Gammaproteobacteria</taxon>
        <taxon>Lysobacterales</taxon>
        <taxon>Lysobacteraceae</taxon>
        <taxon>Marilutibacter</taxon>
    </lineage>
</organism>
<dbReference type="InterPro" id="IPR036013">
    <property type="entry name" value="Band_7/SPFH_dom_sf"/>
</dbReference>
<dbReference type="InterPro" id="IPR043202">
    <property type="entry name" value="Band-7_stomatin-like"/>
</dbReference>
<dbReference type="EMBL" id="CP029843">
    <property type="protein sequence ID" value="AWV08582.1"/>
    <property type="molecule type" value="Genomic_DNA"/>
</dbReference>
<gene>
    <name evidence="4" type="ORF">C9I47_2913</name>
</gene>
<dbReference type="SMART" id="SM00244">
    <property type="entry name" value="PHB"/>
    <property type="match status" value="1"/>
</dbReference>
<comment type="similarity">
    <text evidence="2">Belongs to the band 7/mec-2 family.</text>
</comment>
<dbReference type="Gene3D" id="6.10.250.2090">
    <property type="match status" value="1"/>
</dbReference>
<name>A0A2U9TAF9_9GAMM</name>
<keyword evidence="5" id="KW-1185">Reference proteome</keyword>
<dbReference type="InterPro" id="IPR001107">
    <property type="entry name" value="Band_7"/>
</dbReference>
<dbReference type="KEGG" id="lmb:C9I47_2913"/>
<evidence type="ECO:0000256" key="1">
    <source>
        <dbReference type="ARBA" id="ARBA00004167"/>
    </source>
</evidence>
<reference evidence="4 5" key="1">
    <citation type="submission" date="2018-05" db="EMBL/GenBank/DDBJ databases">
        <title>The complete genome of Lysobacter maris HZ9B, a marine bacterium antagonistic against terrestrial plant pathogens.</title>
        <authorList>
            <person name="Zhang X.-Q."/>
        </authorList>
    </citation>
    <scope>NUCLEOTIDE SEQUENCE [LARGE SCALE GENOMIC DNA]</scope>
    <source>
        <strain evidence="4 5">HZ9B</strain>
    </source>
</reference>
<dbReference type="CDD" id="cd13438">
    <property type="entry name" value="SPFH_eoslipins_u2"/>
    <property type="match status" value="1"/>
</dbReference>
<dbReference type="AlphaFoldDB" id="A0A2U9TAF9"/>
<dbReference type="Proteomes" id="UP000249447">
    <property type="component" value="Chromosome"/>
</dbReference>
<dbReference type="PRINTS" id="PR00721">
    <property type="entry name" value="STOMATIN"/>
</dbReference>
<dbReference type="RefSeq" id="WP_111267603.1">
    <property type="nucleotide sequence ID" value="NZ_CP029843.1"/>
</dbReference>
<evidence type="ECO:0000256" key="2">
    <source>
        <dbReference type="ARBA" id="ARBA00008164"/>
    </source>
</evidence>
<accession>A0A2U9TAF9</accession>
<comment type="subcellular location">
    <subcellularLocation>
        <location evidence="1">Membrane</location>
        <topology evidence="1">Single-pass membrane protein</topology>
    </subcellularLocation>
</comment>
<evidence type="ECO:0000259" key="3">
    <source>
        <dbReference type="SMART" id="SM00244"/>
    </source>
</evidence>
<dbReference type="Pfam" id="PF01145">
    <property type="entry name" value="Band_7"/>
    <property type="match status" value="1"/>
</dbReference>
<protein>
    <recommendedName>
        <fullName evidence="3">Band 7 domain-containing protein</fullName>
    </recommendedName>
</protein>
<feature type="domain" description="Band 7" evidence="3">
    <location>
        <begin position="146"/>
        <end position="305"/>
    </location>
</feature>
<dbReference type="OrthoDB" id="5501731at2"/>
<dbReference type="Gene3D" id="3.30.479.30">
    <property type="entry name" value="Band 7 domain"/>
    <property type="match status" value="1"/>
</dbReference>
<evidence type="ECO:0000313" key="4">
    <source>
        <dbReference type="EMBL" id="AWV08582.1"/>
    </source>
</evidence>
<evidence type="ECO:0000313" key="5">
    <source>
        <dbReference type="Proteomes" id="UP000249447"/>
    </source>
</evidence>
<proteinExistence type="inferred from homology"/>
<dbReference type="GO" id="GO:0005886">
    <property type="term" value="C:plasma membrane"/>
    <property type="evidence" value="ECO:0007669"/>
    <property type="project" value="InterPro"/>
</dbReference>
<dbReference type="PANTHER" id="PTHR10264:SF83">
    <property type="entry name" value="BLL5629 PROTEIN"/>
    <property type="match status" value="1"/>
</dbReference>
<dbReference type="PANTHER" id="PTHR10264">
    <property type="entry name" value="BAND 7 PROTEIN-RELATED"/>
    <property type="match status" value="1"/>
</dbReference>